<organism evidence="2 3">
    <name type="scientific">Phrynosoma platyrhinos</name>
    <name type="common">Desert horned lizard</name>
    <dbReference type="NCBI Taxonomy" id="52577"/>
    <lineage>
        <taxon>Eukaryota</taxon>
        <taxon>Metazoa</taxon>
        <taxon>Chordata</taxon>
        <taxon>Craniata</taxon>
        <taxon>Vertebrata</taxon>
        <taxon>Euteleostomi</taxon>
        <taxon>Lepidosauria</taxon>
        <taxon>Squamata</taxon>
        <taxon>Bifurcata</taxon>
        <taxon>Unidentata</taxon>
        <taxon>Episquamata</taxon>
        <taxon>Toxicofera</taxon>
        <taxon>Iguania</taxon>
        <taxon>Phrynosomatidae</taxon>
        <taxon>Phrynosomatinae</taxon>
        <taxon>Phrynosoma</taxon>
    </lineage>
</organism>
<name>A0ABQ7TIR3_PHRPL</name>
<evidence type="ECO:0000313" key="2">
    <source>
        <dbReference type="EMBL" id="KAH0629226.1"/>
    </source>
</evidence>
<dbReference type="PANTHER" id="PTHR21437:SF3">
    <property type="entry name" value="ANKYRIN REPEAT AND FIBRONECTIN TYPE-III DOMAIN-CONTAINING PROTEIN 1"/>
    <property type="match status" value="1"/>
</dbReference>
<dbReference type="InterPro" id="IPR036116">
    <property type="entry name" value="FN3_sf"/>
</dbReference>
<dbReference type="Proteomes" id="UP000826234">
    <property type="component" value="Unassembled WGS sequence"/>
</dbReference>
<dbReference type="Gene3D" id="2.60.40.10">
    <property type="entry name" value="Immunoglobulins"/>
    <property type="match status" value="1"/>
</dbReference>
<dbReference type="InterPro" id="IPR039269">
    <property type="entry name" value="ANKFN1"/>
</dbReference>
<gene>
    <name evidence="2" type="ORF">JD844_011145</name>
</gene>
<comment type="caution">
    <text evidence="2">The sequence shown here is derived from an EMBL/GenBank/DDBJ whole genome shotgun (WGS) entry which is preliminary data.</text>
</comment>
<evidence type="ECO:0000313" key="3">
    <source>
        <dbReference type="Proteomes" id="UP000826234"/>
    </source>
</evidence>
<evidence type="ECO:0000259" key="1">
    <source>
        <dbReference type="PROSITE" id="PS50853"/>
    </source>
</evidence>
<dbReference type="SUPFAM" id="SSF49265">
    <property type="entry name" value="Fibronectin type III"/>
    <property type="match status" value="1"/>
</dbReference>
<dbReference type="PROSITE" id="PS50853">
    <property type="entry name" value="FN3"/>
    <property type="match status" value="1"/>
</dbReference>
<reference evidence="2 3" key="1">
    <citation type="journal article" date="2022" name="Gigascience">
        <title>A chromosome-level genome assembly and annotation of the desert horned lizard, Phrynosoma platyrhinos, provides insight into chromosomal rearrangements among reptiles.</title>
        <authorList>
            <person name="Koochekian N."/>
            <person name="Ascanio A."/>
            <person name="Farleigh K."/>
            <person name="Card D.C."/>
            <person name="Schield D.R."/>
            <person name="Castoe T.A."/>
            <person name="Jezkova T."/>
        </authorList>
    </citation>
    <scope>NUCLEOTIDE SEQUENCE [LARGE SCALE GENOMIC DNA]</scope>
    <source>
        <strain evidence="2">NK-2021</strain>
    </source>
</reference>
<dbReference type="PANTHER" id="PTHR21437">
    <property type="entry name" value="WIDE AWAKE"/>
    <property type="match status" value="1"/>
</dbReference>
<accession>A0ABQ7TIR3</accession>
<dbReference type="EMBL" id="JAIPUX010000439">
    <property type="protein sequence ID" value="KAH0629226.1"/>
    <property type="molecule type" value="Genomic_DNA"/>
</dbReference>
<dbReference type="CDD" id="cd00063">
    <property type="entry name" value="FN3"/>
    <property type="match status" value="1"/>
</dbReference>
<keyword evidence="3" id="KW-1185">Reference proteome</keyword>
<protein>
    <recommendedName>
        <fullName evidence="1">Fibronectin type-III domain-containing protein</fullName>
    </recommendedName>
</protein>
<feature type="domain" description="Fibronectin type-III" evidence="1">
    <location>
        <begin position="1"/>
        <end position="83"/>
    </location>
</feature>
<dbReference type="InterPro" id="IPR003961">
    <property type="entry name" value="FN3_dom"/>
</dbReference>
<proteinExistence type="predicted"/>
<dbReference type="Pfam" id="PF00041">
    <property type="entry name" value="fn3"/>
    <property type="match status" value="1"/>
</dbReference>
<sequence length="96" mass="10942">MSLYWTLIPELPSYCLFCFLVEWSCSEDFSPPAGEIIMDNLQSLRCTITGLTMGQCYYVRVYAYNMKGWGQPQTSTPPCASPSSKLRAFISFSIDW</sequence>
<dbReference type="InterPro" id="IPR013783">
    <property type="entry name" value="Ig-like_fold"/>
</dbReference>